<feature type="coiled-coil region" evidence="5">
    <location>
        <begin position="304"/>
        <end position="356"/>
    </location>
</feature>
<accession>A0AAV7JEG3</accession>
<dbReference type="PANTHER" id="PTHR10131:SF94">
    <property type="entry name" value="TNF RECEPTOR-ASSOCIATED FACTOR 4"/>
    <property type="match status" value="1"/>
</dbReference>
<keyword evidence="2 4" id="KW-0863">Zinc-finger</keyword>
<evidence type="ECO:0000313" key="8">
    <source>
        <dbReference type="Proteomes" id="UP001165289"/>
    </source>
</evidence>
<proteinExistence type="predicted"/>
<comment type="caution">
    <text evidence="7">The sequence shown here is derived from an EMBL/GenBank/DDBJ whole genome shotgun (WGS) entry which is preliminary data.</text>
</comment>
<feature type="domain" description="TRAF-type" evidence="6">
    <location>
        <begin position="251"/>
        <end position="297"/>
    </location>
</feature>
<dbReference type="PROSITE" id="PS50145">
    <property type="entry name" value="ZF_TRAF"/>
    <property type="match status" value="2"/>
</dbReference>
<evidence type="ECO:0000256" key="2">
    <source>
        <dbReference type="ARBA" id="ARBA00022771"/>
    </source>
</evidence>
<dbReference type="GO" id="GO:0008270">
    <property type="term" value="F:zinc ion binding"/>
    <property type="evidence" value="ECO:0007669"/>
    <property type="project" value="UniProtKB-KW"/>
</dbReference>
<evidence type="ECO:0000313" key="7">
    <source>
        <dbReference type="EMBL" id="KAI6647193.1"/>
    </source>
</evidence>
<dbReference type="Gene3D" id="3.30.40.10">
    <property type="entry name" value="Zinc/RING finger domain, C3HC4 (zinc finger)"/>
    <property type="match status" value="3"/>
</dbReference>
<dbReference type="AlphaFoldDB" id="A0AAV7JEG3"/>
<keyword evidence="3 4" id="KW-0862">Zinc</keyword>
<dbReference type="InterPro" id="IPR013083">
    <property type="entry name" value="Znf_RING/FYVE/PHD"/>
</dbReference>
<keyword evidence="5" id="KW-0175">Coiled coil</keyword>
<evidence type="ECO:0000256" key="1">
    <source>
        <dbReference type="ARBA" id="ARBA00022723"/>
    </source>
</evidence>
<dbReference type="Proteomes" id="UP001165289">
    <property type="component" value="Unassembled WGS sequence"/>
</dbReference>
<dbReference type="InterPro" id="IPR001293">
    <property type="entry name" value="Znf_TRAF"/>
</dbReference>
<evidence type="ECO:0000259" key="6">
    <source>
        <dbReference type="PROSITE" id="PS50145"/>
    </source>
</evidence>
<keyword evidence="1 4" id="KW-0479">Metal-binding</keyword>
<protein>
    <submittedName>
        <fullName evidence="7">TNF receptor-associated factor 4</fullName>
    </submittedName>
</protein>
<evidence type="ECO:0000256" key="4">
    <source>
        <dbReference type="PROSITE-ProRule" id="PRU00207"/>
    </source>
</evidence>
<evidence type="ECO:0000256" key="3">
    <source>
        <dbReference type="ARBA" id="ARBA00022833"/>
    </source>
</evidence>
<keyword evidence="8" id="KW-1185">Reference proteome</keyword>
<keyword evidence="7" id="KW-0675">Receptor</keyword>
<name>A0AAV7JEG3_9METZ</name>
<organism evidence="7 8">
    <name type="scientific">Oopsacas minuta</name>
    <dbReference type="NCBI Taxonomy" id="111878"/>
    <lineage>
        <taxon>Eukaryota</taxon>
        <taxon>Metazoa</taxon>
        <taxon>Porifera</taxon>
        <taxon>Hexactinellida</taxon>
        <taxon>Hexasterophora</taxon>
        <taxon>Lyssacinosida</taxon>
        <taxon>Leucopsacidae</taxon>
        <taxon>Oopsacas</taxon>
    </lineage>
</organism>
<evidence type="ECO:0000256" key="5">
    <source>
        <dbReference type="SAM" id="Coils"/>
    </source>
</evidence>
<feature type="zinc finger region" description="TRAF-type" evidence="4">
    <location>
        <begin position="116"/>
        <end position="158"/>
    </location>
</feature>
<dbReference type="Pfam" id="PF02176">
    <property type="entry name" value="zf-TRAF"/>
    <property type="match status" value="1"/>
</dbReference>
<reference evidence="7 8" key="1">
    <citation type="journal article" date="2023" name="BMC Biol.">
        <title>The compact genome of the sponge Oopsacas minuta (Hexactinellida) is lacking key metazoan core genes.</title>
        <authorList>
            <person name="Santini S."/>
            <person name="Schenkelaars Q."/>
            <person name="Jourda C."/>
            <person name="Duchesne M."/>
            <person name="Belahbib H."/>
            <person name="Rocher C."/>
            <person name="Selva M."/>
            <person name="Riesgo A."/>
            <person name="Vervoort M."/>
            <person name="Leys S.P."/>
            <person name="Kodjabachian L."/>
            <person name="Le Bivic A."/>
            <person name="Borchiellini C."/>
            <person name="Claverie J.M."/>
            <person name="Renard E."/>
        </authorList>
    </citation>
    <scope>NUCLEOTIDE SEQUENCE [LARGE SCALE GENOMIC DNA]</scope>
    <source>
        <strain evidence="7">SPO-2</strain>
    </source>
</reference>
<feature type="domain" description="TRAF-type" evidence="6">
    <location>
        <begin position="116"/>
        <end position="158"/>
    </location>
</feature>
<dbReference type="SUPFAM" id="SSF49599">
    <property type="entry name" value="TRAF domain-like"/>
    <property type="match status" value="1"/>
</dbReference>
<sequence length="599" mass="69340">MATESLEYLEPEIGRSLCRVRRQNGNLGGYRTDLLVENISKTEMAALVCKRCQGILRKACFSATSGEYFCKCCKNLLEPAEPNEQVRKIVHSLKSSCPLYDRGCEGIGKLVKCAKHLNICEFVYEQCELGCEIVLPRHELKIHMREHCAQREITCEYCDQYFKVCEMGYHMNQCDKMQLTSELGCGTVMCRKNMAQHLENYCLGEEKCELGCGIVLPRHELKIHVREKCNFLKILCEHCQRDFKACDMSNHLVECPKLLLACELGCSTVACREDMARHPKEECVEMMMECPFRKYKCEIGLIKRKELNQHLKEKRTEHTELKLSAMEEIVTQKSKMNNKQDEMIAKQNELISKQKEIIKAKNRFDLKQGKEIKEQKDLISKQGKEIKEHKGLISKQGEEIKQQMYLISKQGEEIKEHKGLISKQDKEIKQQMYLISKQGKEIKEQKDLHTNQSTMIEQLSQRFITPCSVTKTTHLEWRFQNLGGRSYYENLEVAGFKFGLDYKSVIGVSNAVSISLHFPPQVISKATKLEWPFRAIFVIRLLCHIKPCDPWEFTSKLIEVKQKDCTKNQYSCQLVEMPANNEIFLRDGGINLQISVVLQ</sequence>
<feature type="zinc finger region" description="TRAF-type" evidence="4">
    <location>
        <begin position="251"/>
        <end position="297"/>
    </location>
</feature>
<dbReference type="PANTHER" id="PTHR10131">
    <property type="entry name" value="TNF RECEPTOR ASSOCIATED FACTOR"/>
    <property type="match status" value="1"/>
</dbReference>
<dbReference type="EMBL" id="JAKMXF010000343">
    <property type="protein sequence ID" value="KAI6647193.1"/>
    <property type="molecule type" value="Genomic_DNA"/>
</dbReference>
<gene>
    <name evidence="7" type="ORF">LOD99_12190</name>
</gene>